<name>A0A7T6ZM79_9CAUD</name>
<dbReference type="EMBL" id="MW358928">
    <property type="protein sequence ID" value="QQK88301.1"/>
    <property type="molecule type" value="Genomic_DNA"/>
</dbReference>
<evidence type="ECO:0000313" key="1">
    <source>
        <dbReference type="EMBL" id="QQK88301.1"/>
    </source>
</evidence>
<protein>
    <submittedName>
        <fullName evidence="1">Uncharacterized protein</fullName>
    </submittedName>
</protein>
<evidence type="ECO:0000313" key="2">
    <source>
        <dbReference type="Proteomes" id="UP000595268"/>
    </source>
</evidence>
<proteinExistence type="predicted"/>
<dbReference type="Proteomes" id="UP000595268">
    <property type="component" value="Segment"/>
</dbReference>
<reference evidence="1 2" key="1">
    <citation type="submission" date="2020-12" db="EMBL/GenBank/DDBJ databases">
        <authorList>
            <person name="Rakov C."/>
            <person name="Alkalay-Oren S."/>
            <person name="Coppenhagen-Glazer S."/>
            <person name="Hazan R."/>
        </authorList>
    </citation>
    <scope>NUCLEOTIDE SEQUENCE [LARGE SCALE GENOMIC DNA]</scope>
</reference>
<sequence>MSKQLDNLIAILRDSSKGVLCQSAVCDDISCEDCPFDSASALKEVVKELEVLHYAKA</sequence>
<organism evidence="1 2">
    <name type="scientific">Providencia phage PSTRCR_120</name>
    <dbReference type="NCBI Taxonomy" id="2800826"/>
    <lineage>
        <taxon>Viruses</taxon>
        <taxon>Duplodnaviria</taxon>
        <taxon>Heunggongvirae</taxon>
        <taxon>Uroviricota</taxon>
        <taxon>Caudoviricetes</taxon>
        <taxon>Autographivirales</taxon>
        <taxon>Autotranscriptaviridae</taxon>
        <taxon>Studiervirinae</taxon>
        <taxon>Solymavirus</taxon>
        <taxon>Solymavirus PSTRCR120</taxon>
    </lineage>
</organism>
<accession>A0A7T6ZM79</accession>
<keyword evidence="2" id="KW-1185">Reference proteome</keyword>